<proteinExistence type="predicted"/>
<dbReference type="Proteomes" id="UP001165121">
    <property type="component" value="Unassembled WGS sequence"/>
</dbReference>
<accession>A0A9W6TZ29</accession>
<comment type="caution">
    <text evidence="1">The sequence shown here is derived from an EMBL/GenBank/DDBJ whole genome shotgun (WGS) entry which is preliminary data.</text>
</comment>
<dbReference type="AlphaFoldDB" id="A0A9W6TZ29"/>
<evidence type="ECO:0000313" key="1">
    <source>
        <dbReference type="EMBL" id="GMF22346.1"/>
    </source>
</evidence>
<name>A0A9W6TZ29_9STRA</name>
<evidence type="ECO:0000313" key="2">
    <source>
        <dbReference type="Proteomes" id="UP001165121"/>
    </source>
</evidence>
<dbReference type="OrthoDB" id="119994at2759"/>
<reference evidence="1" key="1">
    <citation type="submission" date="2023-04" db="EMBL/GenBank/DDBJ databases">
        <title>Phytophthora fragariaefolia NBRC 109709.</title>
        <authorList>
            <person name="Ichikawa N."/>
            <person name="Sato H."/>
            <person name="Tonouchi N."/>
        </authorList>
    </citation>
    <scope>NUCLEOTIDE SEQUENCE</scope>
    <source>
        <strain evidence="1">NBRC 109709</strain>
    </source>
</reference>
<sequence>MNANTNANIDDFEFESEPEFDFDYGYEPTPLAMAYTTAQVLYDIDCKFTQYIDLLLEPDEGYFIRLELWKEIREWYFEMEFEEEDDWNQSSETNDNRSYSSDVLFFEGLSRMIQSYAIVRYGMPVYVAKAPSGPPKDEIDEKMLLLFIAKTKDIHANALEEKRVLFNRFVIVFNVTSTKRCRRGNRTYAKAEREVKRQCIEDARAELFSHDKTHPGKSSNRTNTFLLPTLYKDIKVSSDIPATKLKRAVKTGILSLTKEQLHGSGATLCVHPETALKIQKAKRAGRGVRILITSHEVEYPMTVLNGGGDHGGSIWSKIWSSLKSGFKVAKDTGILSKLADAAVGPASAYTGSPGVVLAARNGLKSLIGIGLSQPEGGRLTLADVRTAGSKALSYAKRKVILTDAVDLVEKKLIEKVERPEHVDMIKQVRKGV</sequence>
<organism evidence="1 2">
    <name type="scientific">Phytophthora fragariaefolia</name>
    <dbReference type="NCBI Taxonomy" id="1490495"/>
    <lineage>
        <taxon>Eukaryota</taxon>
        <taxon>Sar</taxon>
        <taxon>Stramenopiles</taxon>
        <taxon>Oomycota</taxon>
        <taxon>Peronosporomycetes</taxon>
        <taxon>Peronosporales</taxon>
        <taxon>Peronosporaceae</taxon>
        <taxon>Phytophthora</taxon>
    </lineage>
</organism>
<keyword evidence="2" id="KW-1185">Reference proteome</keyword>
<dbReference type="EMBL" id="BSXT01000249">
    <property type="protein sequence ID" value="GMF22346.1"/>
    <property type="molecule type" value="Genomic_DNA"/>
</dbReference>
<protein>
    <submittedName>
        <fullName evidence="1">Unnamed protein product</fullName>
    </submittedName>
</protein>
<gene>
    <name evidence="1" type="ORF">Pfra01_000325900</name>
</gene>